<dbReference type="Gene3D" id="3.40.50.1820">
    <property type="entry name" value="alpha/beta hydrolase"/>
    <property type="match status" value="1"/>
</dbReference>
<evidence type="ECO:0000256" key="1">
    <source>
        <dbReference type="SAM" id="SignalP"/>
    </source>
</evidence>
<dbReference type="OrthoDB" id="2020799at2759"/>
<dbReference type="Pfam" id="PF10142">
    <property type="entry name" value="PhoPQ_related"/>
    <property type="match status" value="1"/>
</dbReference>
<keyword evidence="1" id="KW-0732">Signal</keyword>
<keyword evidence="3" id="KW-1185">Reference proteome</keyword>
<evidence type="ECO:0000313" key="3">
    <source>
        <dbReference type="Proteomes" id="UP000276133"/>
    </source>
</evidence>
<dbReference type="AlphaFoldDB" id="A0A3M7SC99"/>
<dbReference type="Proteomes" id="UP000276133">
    <property type="component" value="Unassembled WGS sequence"/>
</dbReference>
<dbReference type="InterPro" id="IPR029058">
    <property type="entry name" value="AB_hydrolase_fold"/>
</dbReference>
<name>A0A3M7SC99_BRAPC</name>
<dbReference type="PANTHER" id="PTHR31497">
    <property type="entry name" value="AUTOCRINE PROLIFERATION REPRESSOR PROTEIN A"/>
    <property type="match status" value="1"/>
</dbReference>
<gene>
    <name evidence="2" type="ORF">BpHYR1_037078</name>
</gene>
<reference evidence="2 3" key="1">
    <citation type="journal article" date="2018" name="Sci. Rep.">
        <title>Genomic signatures of local adaptation to the degree of environmental predictability in rotifers.</title>
        <authorList>
            <person name="Franch-Gras L."/>
            <person name="Hahn C."/>
            <person name="Garcia-Roger E.M."/>
            <person name="Carmona M.J."/>
            <person name="Serra M."/>
            <person name="Gomez A."/>
        </authorList>
    </citation>
    <scope>NUCLEOTIDE SEQUENCE [LARGE SCALE GENOMIC DNA]</scope>
    <source>
        <strain evidence="2">HYR1</strain>
    </source>
</reference>
<accession>A0A3M7SC99</accession>
<comment type="caution">
    <text evidence="2">The sequence shown here is derived from an EMBL/GenBank/DDBJ whole genome shotgun (WGS) entry which is preliminary data.</text>
</comment>
<dbReference type="InterPro" id="IPR009199">
    <property type="entry name" value="PhoPQ-act_pathogen-rel_PqaA"/>
</dbReference>
<proteinExistence type="predicted"/>
<evidence type="ECO:0000313" key="2">
    <source>
        <dbReference type="EMBL" id="RNA33140.1"/>
    </source>
</evidence>
<organism evidence="2 3">
    <name type="scientific">Brachionus plicatilis</name>
    <name type="common">Marine rotifer</name>
    <name type="synonym">Brachionus muelleri</name>
    <dbReference type="NCBI Taxonomy" id="10195"/>
    <lineage>
        <taxon>Eukaryota</taxon>
        <taxon>Metazoa</taxon>
        <taxon>Spiralia</taxon>
        <taxon>Gnathifera</taxon>
        <taxon>Rotifera</taxon>
        <taxon>Eurotatoria</taxon>
        <taxon>Monogononta</taxon>
        <taxon>Pseudotrocha</taxon>
        <taxon>Ploima</taxon>
        <taxon>Brachionidae</taxon>
        <taxon>Brachionus</taxon>
    </lineage>
</organism>
<feature type="chain" id="PRO_5018289884" evidence="1">
    <location>
        <begin position="17"/>
        <end position="511"/>
    </location>
</feature>
<dbReference type="PANTHER" id="PTHR31497:SF0">
    <property type="entry name" value="AUTOCRINE PROLIFERATION REPRESSOR PROTEIN A"/>
    <property type="match status" value="1"/>
</dbReference>
<feature type="signal peptide" evidence="1">
    <location>
        <begin position="1"/>
        <end position="16"/>
    </location>
</feature>
<dbReference type="EMBL" id="REGN01001679">
    <property type="protein sequence ID" value="RNA33140.1"/>
    <property type="molecule type" value="Genomic_DNA"/>
</dbReference>
<protein>
    <submittedName>
        <fullName evidence="2">Autocrine proliferation repressor A-like</fullName>
    </submittedName>
</protein>
<sequence>MKEILILVLIFGLNEATPLEDFVFDDTDLNVVRYDQVKIVKENFLSKYHINLTTCSWFEKLGLLLDPNVPYWTHEMIINVPKNLNSSRPVFFFIDSGRLDQINQESEYEKRVTLLAINCKCITVIMKQVPNQPLQFATDPNRKEKMEDELVAWTFHMYIFLKSYFPNDTFNYTPLQFPMTKSVKRGFDVLFDFLKSKDIQFTEKIIVSGHGKRGWTAWLIGAIDDRVVGIIPINFDLLNWHKSFHSQYKSLGGGYSYAFRFYLIAGLSIFIDEVNIYQLGQLVDPYSYLHRYMNKNIYLISSTSSEYSMVENMRFFWNELRIHSKHSFIRRVPNAGNDLENQINRIFININNFLSLHSKHSVTERALPKFRWKFVNDKDTGQIWIHLSDLKMFQSYDVRGFFALSLSNRSIDFRNSYLDDKLEIKNRRIAWNSRLIARVKISNSSTEFNHKFIVNRSDLNDKYMVFYVEVNLKLKNKSKGRHLVICTDVNRLPEYYPVGDCYERECLGKQF</sequence>